<feature type="binding site" description="in other chain" evidence="10">
    <location>
        <position position="272"/>
    </location>
    <ligand>
        <name>substrate</name>
        <note>ligand shared between dimeric partners</note>
    </ligand>
</feature>
<feature type="binding site" evidence="10">
    <location>
        <position position="212"/>
    </location>
    <ligand>
        <name>substrate</name>
        <note>ligand shared between dimeric partners</note>
    </ligand>
</feature>
<comment type="function">
    <text evidence="10">Catalyzes the phosphorylation of D-fructose 6-phosphate to fructose 1,6-bisphosphate by ATP, the first committing step of glycolysis.</text>
</comment>
<dbReference type="SUPFAM" id="SSF53784">
    <property type="entry name" value="Phosphofructokinase"/>
    <property type="match status" value="1"/>
</dbReference>
<evidence type="ECO:0000256" key="3">
    <source>
        <dbReference type="ARBA" id="ARBA00004679"/>
    </source>
</evidence>
<dbReference type="STRING" id="226506.SAMN04488519_10141"/>
<comment type="cofactor">
    <cofactor evidence="1 10">
        <name>Mg(2+)</name>
        <dbReference type="ChEBI" id="CHEBI:18420"/>
    </cofactor>
</comment>
<keyword evidence="5 10" id="KW-0808">Transferase</keyword>
<feature type="binding site" evidence="10">
    <location>
        <position position="46"/>
    </location>
    <ligand>
        <name>ATP</name>
        <dbReference type="ChEBI" id="CHEBI:30616"/>
    </ligand>
</feature>
<comment type="subcellular location">
    <subcellularLocation>
        <location evidence="2 10">Cytoplasm</location>
    </subcellularLocation>
</comment>
<evidence type="ECO:0000313" key="14">
    <source>
        <dbReference type="Proteomes" id="UP000199564"/>
    </source>
</evidence>
<feature type="binding site" evidence="10">
    <location>
        <begin position="152"/>
        <end position="155"/>
    </location>
    <ligand>
        <name>ATP</name>
        <dbReference type="ChEBI" id="CHEBI:30616"/>
    </ligand>
</feature>
<evidence type="ECO:0000256" key="2">
    <source>
        <dbReference type="ARBA" id="ARBA00004496"/>
    </source>
</evidence>
<evidence type="ECO:0000256" key="9">
    <source>
        <dbReference type="ARBA" id="ARBA00023152"/>
    </source>
</evidence>
<keyword evidence="8 10" id="KW-0460">Magnesium</keyword>
<evidence type="ECO:0000313" key="13">
    <source>
        <dbReference type="EMBL" id="SFN58288.1"/>
    </source>
</evidence>
<sequence>MYLGFNKKSLIAVWIFDLISGIYRLYSTIFYKIHIMKKLLISTGGGDCPGLNAVIRGITKRALQEGGWEVWGSFEAFNGLMEEPSRLIKLDEKNTAGIHVLGGTILGTTNKGNPIRFSEKQADGSIKIVNKIPDLVAKLKAEGFEAVINIGGDGSQEISQAMYEAGFPVVGVPKTIDNDLSSTDFTFGFQTAVQIATDSFDRLVTTAASHHRVMIMEVMGRNAGWIALYTAIAGGAEICLIPEIPYDLDEVVEKIESRYNKGRGFVNIVIAEGAHAKEGSITSSQGEEGRISVRLGGVAYTLSEQLKAAGIDADIRETVLGHTQRGGTPIAFDRVIASVFGVKAFELVLEKKFGQLIVLLNNEYTSVPIKEAISAYNYVDPKGTLVEAAKGLGISFGD</sequence>
<dbReference type="UniPathway" id="UPA00109">
    <property type="reaction ID" value="UER00182"/>
</dbReference>
<evidence type="ECO:0000256" key="6">
    <source>
        <dbReference type="ARBA" id="ARBA00022723"/>
    </source>
</evidence>
<feature type="binding site" description="in other chain" evidence="10">
    <location>
        <begin position="219"/>
        <end position="221"/>
    </location>
    <ligand>
        <name>substrate</name>
        <note>ligand shared between dimeric partners</note>
    </ligand>
</feature>
<dbReference type="GO" id="GO:0061621">
    <property type="term" value="P:canonical glycolysis"/>
    <property type="evidence" value="ECO:0007669"/>
    <property type="project" value="TreeGrafter"/>
</dbReference>
<name>A0A1I5A7B5_9BACT</name>
<dbReference type="GO" id="GO:0030388">
    <property type="term" value="P:fructose 1,6-bisphosphate metabolic process"/>
    <property type="evidence" value="ECO:0007669"/>
    <property type="project" value="TreeGrafter"/>
</dbReference>
<keyword evidence="10" id="KW-0067">ATP-binding</keyword>
<dbReference type="EMBL" id="FOVW01000001">
    <property type="protein sequence ID" value="SFN58288.1"/>
    <property type="molecule type" value="Genomic_DNA"/>
</dbReference>
<dbReference type="InterPro" id="IPR000023">
    <property type="entry name" value="Phosphofructokinase_dom"/>
</dbReference>
<evidence type="ECO:0000256" key="10">
    <source>
        <dbReference type="HAMAP-Rule" id="MF_01976"/>
    </source>
</evidence>
<feature type="site" description="Important for substrate specificity; cannot use PPi as phosphoryl donor" evidence="10">
    <location>
        <position position="154"/>
    </location>
</feature>
<dbReference type="Pfam" id="PF00365">
    <property type="entry name" value="PFK"/>
    <property type="match status" value="1"/>
</dbReference>
<gene>
    <name evidence="10" type="primary">pfkA</name>
    <name evidence="13" type="ORF">SAMN04488519_10141</name>
</gene>
<evidence type="ECO:0000259" key="12">
    <source>
        <dbReference type="Pfam" id="PF00365"/>
    </source>
</evidence>
<keyword evidence="6 10" id="KW-0479">Metal-binding</keyword>
<dbReference type="GO" id="GO:0047334">
    <property type="term" value="F:diphosphate-fructose-6-phosphate 1-phosphotransferase activity"/>
    <property type="evidence" value="ECO:0007669"/>
    <property type="project" value="InterPro"/>
</dbReference>
<comment type="catalytic activity">
    <reaction evidence="10">
        <text>beta-D-fructose 6-phosphate + ATP = beta-D-fructose 1,6-bisphosphate + ADP + H(+)</text>
        <dbReference type="Rhea" id="RHEA:16109"/>
        <dbReference type="ChEBI" id="CHEBI:15378"/>
        <dbReference type="ChEBI" id="CHEBI:30616"/>
        <dbReference type="ChEBI" id="CHEBI:32966"/>
        <dbReference type="ChEBI" id="CHEBI:57634"/>
        <dbReference type="ChEBI" id="CHEBI:456216"/>
        <dbReference type="EC" id="2.7.1.11"/>
    </reaction>
</comment>
<dbReference type="InterPro" id="IPR012829">
    <property type="entry name" value="Phosphofructokinase_III"/>
</dbReference>
<dbReference type="GO" id="GO:0046872">
    <property type="term" value="F:metal ion binding"/>
    <property type="evidence" value="ECO:0007669"/>
    <property type="project" value="UniProtKB-KW"/>
</dbReference>
<keyword evidence="10" id="KW-0547">Nucleotide-binding</keyword>
<dbReference type="GO" id="GO:0005945">
    <property type="term" value="C:6-phosphofructokinase complex"/>
    <property type="evidence" value="ECO:0007669"/>
    <property type="project" value="TreeGrafter"/>
</dbReference>
<keyword evidence="11" id="KW-0812">Transmembrane</keyword>
<dbReference type="PRINTS" id="PR00476">
    <property type="entry name" value="PHFRCTKINASE"/>
</dbReference>
<comment type="caution">
    <text evidence="10">Lacks conserved residue(s) required for the propagation of feature annotation.</text>
</comment>
<keyword evidence="9 10" id="KW-0324">Glycolysis</keyword>
<feature type="active site" description="Proton acceptor" evidence="10">
    <location>
        <position position="177"/>
    </location>
</feature>
<feature type="binding site" evidence="10">
    <location>
        <begin position="111"/>
        <end position="112"/>
    </location>
    <ligand>
        <name>ATP</name>
        <dbReference type="ChEBI" id="CHEBI:30616"/>
    </ligand>
</feature>
<keyword evidence="4 10" id="KW-0963">Cytoplasm</keyword>
<dbReference type="InterPro" id="IPR022953">
    <property type="entry name" value="ATP_PFK"/>
</dbReference>
<dbReference type="Gene3D" id="3.40.50.460">
    <property type="entry name" value="Phosphofructokinase domain"/>
    <property type="match status" value="1"/>
</dbReference>
<feature type="binding site" evidence="10">
    <location>
        <position position="153"/>
    </location>
    <ligand>
        <name>Mg(2+)</name>
        <dbReference type="ChEBI" id="CHEBI:18420"/>
        <note>catalytic</note>
    </ligand>
</feature>
<dbReference type="InterPro" id="IPR035966">
    <property type="entry name" value="PKF_sf"/>
</dbReference>
<evidence type="ECO:0000256" key="4">
    <source>
        <dbReference type="ARBA" id="ARBA00022490"/>
    </source>
</evidence>
<dbReference type="EC" id="2.7.1.11" evidence="10"/>
<dbReference type="Gene3D" id="3.40.50.450">
    <property type="match status" value="1"/>
</dbReference>
<feature type="binding site" description="in other chain" evidence="10">
    <location>
        <begin position="322"/>
        <end position="325"/>
    </location>
    <ligand>
        <name>substrate</name>
        <note>ligand shared between dimeric partners</note>
    </ligand>
</feature>
<organism evidence="13 14">
    <name type="scientific">Algoriphagus ornithinivorans</name>
    <dbReference type="NCBI Taxonomy" id="226506"/>
    <lineage>
        <taxon>Bacteria</taxon>
        <taxon>Pseudomonadati</taxon>
        <taxon>Bacteroidota</taxon>
        <taxon>Cytophagia</taxon>
        <taxon>Cytophagales</taxon>
        <taxon>Cyclobacteriaceae</taxon>
        <taxon>Algoriphagus</taxon>
    </lineage>
</organism>
<dbReference type="GO" id="GO:0003872">
    <property type="term" value="F:6-phosphofructokinase activity"/>
    <property type="evidence" value="ECO:0007669"/>
    <property type="project" value="UniProtKB-UniRule"/>
</dbReference>
<dbReference type="GO" id="GO:0070095">
    <property type="term" value="F:fructose-6-phosphate binding"/>
    <property type="evidence" value="ECO:0007669"/>
    <property type="project" value="TreeGrafter"/>
</dbReference>
<dbReference type="NCBIfam" id="NF002872">
    <property type="entry name" value="PRK03202.1"/>
    <property type="match status" value="1"/>
</dbReference>
<proteinExistence type="inferred from homology"/>
<feature type="binding site" description="in other chain" evidence="10">
    <location>
        <begin position="175"/>
        <end position="177"/>
    </location>
    <ligand>
        <name>substrate</name>
        <note>ligand shared between dimeric partners</note>
    </ligand>
</feature>
<comment type="subunit">
    <text evidence="10">Homodimer or homotetramer.</text>
</comment>
<feature type="transmembrane region" description="Helical" evidence="11">
    <location>
        <begin position="12"/>
        <end position="31"/>
    </location>
</feature>
<evidence type="ECO:0000256" key="7">
    <source>
        <dbReference type="ARBA" id="ARBA00022777"/>
    </source>
</evidence>
<accession>A0A1I5A7B5</accession>
<reference evidence="14" key="1">
    <citation type="submission" date="2016-10" db="EMBL/GenBank/DDBJ databases">
        <authorList>
            <person name="Varghese N."/>
            <person name="Submissions S."/>
        </authorList>
    </citation>
    <scope>NUCLEOTIDE SEQUENCE [LARGE SCALE GENOMIC DNA]</scope>
    <source>
        <strain evidence="14">DSM 15282</strain>
    </source>
</reference>
<dbReference type="PROSITE" id="PS00433">
    <property type="entry name" value="PHOSPHOFRUCTOKINASE"/>
    <property type="match status" value="1"/>
</dbReference>
<dbReference type="GO" id="GO:0006002">
    <property type="term" value="P:fructose 6-phosphate metabolic process"/>
    <property type="evidence" value="ECO:0007669"/>
    <property type="project" value="InterPro"/>
</dbReference>
<comment type="pathway">
    <text evidence="3 10">Carbohydrate degradation; glycolysis; D-glyceraldehyde 3-phosphate and glycerone phosphate from D-glucose: step 3/4.</text>
</comment>
<dbReference type="HAMAP" id="MF_01976">
    <property type="entry name" value="Phosphofructokinase_III"/>
    <property type="match status" value="1"/>
</dbReference>
<dbReference type="PANTHER" id="PTHR13697">
    <property type="entry name" value="PHOSPHOFRUCTOKINASE"/>
    <property type="match status" value="1"/>
</dbReference>
<protein>
    <recommendedName>
        <fullName evidence="10">ATP-dependent 6-phosphofructokinase</fullName>
        <shortName evidence="10">ATP-PFK</shortName>
        <shortName evidence="10">Phosphofructokinase</shortName>
        <ecNumber evidence="10">2.7.1.11</ecNumber>
    </recommendedName>
    <alternativeName>
        <fullName evidence="10">Phosphohexokinase</fullName>
    </alternativeName>
</protein>
<evidence type="ECO:0000256" key="11">
    <source>
        <dbReference type="SAM" id="Phobius"/>
    </source>
</evidence>
<evidence type="ECO:0000256" key="1">
    <source>
        <dbReference type="ARBA" id="ARBA00001946"/>
    </source>
</evidence>
<evidence type="ECO:0000256" key="8">
    <source>
        <dbReference type="ARBA" id="ARBA00022842"/>
    </source>
</evidence>
<dbReference type="GO" id="GO:0005524">
    <property type="term" value="F:ATP binding"/>
    <property type="evidence" value="ECO:0007669"/>
    <property type="project" value="UniProtKB-KW"/>
</dbReference>
<keyword evidence="11" id="KW-0472">Membrane</keyword>
<feature type="domain" description="Phosphofructokinase" evidence="12">
    <location>
        <begin position="39"/>
        <end position="348"/>
    </location>
</feature>
<dbReference type="InterPro" id="IPR015912">
    <property type="entry name" value="Phosphofructokinase_CS"/>
</dbReference>
<dbReference type="Proteomes" id="UP000199564">
    <property type="component" value="Unassembled WGS sequence"/>
</dbReference>
<dbReference type="GO" id="GO:0042802">
    <property type="term" value="F:identical protein binding"/>
    <property type="evidence" value="ECO:0007669"/>
    <property type="project" value="TreeGrafter"/>
</dbReference>
<dbReference type="GO" id="GO:0048029">
    <property type="term" value="F:monosaccharide binding"/>
    <property type="evidence" value="ECO:0007669"/>
    <property type="project" value="TreeGrafter"/>
</dbReference>
<feature type="binding site" evidence="10">
    <location>
        <position position="316"/>
    </location>
    <ligand>
        <name>substrate</name>
        <note>ligand shared between dimeric partners</note>
    </ligand>
</feature>
<dbReference type="FunFam" id="3.40.50.460:FF:000002">
    <property type="entry name" value="ATP-dependent 6-phosphofructokinase"/>
    <property type="match status" value="1"/>
</dbReference>
<keyword evidence="11" id="KW-1133">Transmembrane helix</keyword>
<keyword evidence="7 10" id="KW-0418">Kinase</keyword>
<dbReference type="PANTHER" id="PTHR13697:SF52">
    <property type="entry name" value="ATP-DEPENDENT 6-PHOSPHOFRUCTOKINASE 3"/>
    <property type="match status" value="1"/>
</dbReference>
<comment type="similarity">
    <text evidence="10">Belongs to the phosphofructokinase type A (PFKA) family. Mixed-substrate PFK group III subfamily.</text>
</comment>
<dbReference type="AlphaFoldDB" id="A0A1I5A7B5"/>
<dbReference type="GO" id="GO:0016208">
    <property type="term" value="F:AMP binding"/>
    <property type="evidence" value="ECO:0007669"/>
    <property type="project" value="TreeGrafter"/>
</dbReference>
<evidence type="ECO:0000256" key="5">
    <source>
        <dbReference type="ARBA" id="ARBA00022679"/>
    </source>
</evidence>
<keyword evidence="14" id="KW-1185">Reference proteome</keyword>